<dbReference type="EMBL" id="WTPW01000534">
    <property type="protein sequence ID" value="KAF0501622.1"/>
    <property type="molecule type" value="Genomic_DNA"/>
</dbReference>
<comment type="caution">
    <text evidence="2">The sequence shown here is derived from an EMBL/GenBank/DDBJ whole genome shotgun (WGS) entry which is preliminary data.</text>
</comment>
<evidence type="ECO:0000256" key="1">
    <source>
        <dbReference type="SAM" id="MobiDB-lite"/>
    </source>
</evidence>
<evidence type="ECO:0000313" key="3">
    <source>
        <dbReference type="Proteomes" id="UP000439903"/>
    </source>
</evidence>
<sequence>MAEPNDNENSIEVVSNEIPQNDTTQSGSSNISERPMFIYDTSISPNFKYLAIWGKPYRDTQHRWRILWNFIKEEFLTDKINVRNREIKYDAIYSLKFDFRAAFSNTKKLMAIIYGRELVIFSVKTGIPIITKNLKESFNCIEFIVNGHDEYLLVYFRPNKRYNQEHHPLNELDKKNDECEDGNVYDGWSDYLPSVPKPFKNCLHVILRSLYDEIQNEFISKERQIRMVDEIIYNKLLLVVFGPELLRCAIRSKYDDAVIKLFDKFIDYFNENPLQSACFMGVISYSLKSLQKHHHIQATKFIDLICNILDPLNPASLASFKILYLRLPLSSCYLP</sequence>
<name>A0A8H4AJ93_GIGMA</name>
<organism evidence="2 3">
    <name type="scientific">Gigaspora margarita</name>
    <dbReference type="NCBI Taxonomy" id="4874"/>
    <lineage>
        <taxon>Eukaryota</taxon>
        <taxon>Fungi</taxon>
        <taxon>Fungi incertae sedis</taxon>
        <taxon>Mucoromycota</taxon>
        <taxon>Glomeromycotina</taxon>
        <taxon>Glomeromycetes</taxon>
        <taxon>Diversisporales</taxon>
        <taxon>Gigasporaceae</taxon>
        <taxon>Gigaspora</taxon>
    </lineage>
</organism>
<protein>
    <submittedName>
        <fullName evidence="2">Uncharacterized protein</fullName>
    </submittedName>
</protein>
<reference evidence="2 3" key="1">
    <citation type="journal article" date="2019" name="Environ. Microbiol.">
        <title>At the nexus of three kingdoms: the genome of the mycorrhizal fungus Gigaspora margarita provides insights into plant, endobacterial and fungal interactions.</title>
        <authorList>
            <person name="Venice F."/>
            <person name="Ghignone S."/>
            <person name="Salvioli di Fossalunga A."/>
            <person name="Amselem J."/>
            <person name="Novero M."/>
            <person name="Xianan X."/>
            <person name="Sedzielewska Toro K."/>
            <person name="Morin E."/>
            <person name="Lipzen A."/>
            <person name="Grigoriev I.V."/>
            <person name="Henrissat B."/>
            <person name="Martin F.M."/>
            <person name="Bonfante P."/>
        </authorList>
    </citation>
    <scope>NUCLEOTIDE SEQUENCE [LARGE SCALE GENOMIC DNA]</scope>
    <source>
        <strain evidence="2 3">BEG34</strain>
    </source>
</reference>
<feature type="region of interest" description="Disordered" evidence="1">
    <location>
        <begin position="1"/>
        <end position="31"/>
    </location>
</feature>
<evidence type="ECO:0000313" key="2">
    <source>
        <dbReference type="EMBL" id="KAF0501622.1"/>
    </source>
</evidence>
<dbReference type="Proteomes" id="UP000439903">
    <property type="component" value="Unassembled WGS sequence"/>
</dbReference>
<feature type="compositionally biased region" description="Polar residues" evidence="1">
    <location>
        <begin position="7"/>
        <end position="31"/>
    </location>
</feature>
<accession>A0A8H4AJ93</accession>
<proteinExistence type="predicted"/>
<keyword evidence="3" id="KW-1185">Reference proteome</keyword>
<dbReference type="OrthoDB" id="2436316at2759"/>
<gene>
    <name evidence="2" type="ORF">F8M41_019972</name>
</gene>
<dbReference type="AlphaFoldDB" id="A0A8H4AJ93"/>